<keyword evidence="1" id="KW-1133">Transmembrane helix</keyword>
<feature type="transmembrane region" description="Helical" evidence="1">
    <location>
        <begin position="116"/>
        <end position="137"/>
    </location>
</feature>
<keyword evidence="3" id="KW-1185">Reference proteome</keyword>
<keyword evidence="1" id="KW-0812">Transmembrane</keyword>
<accession>A0A1H8MWS1</accession>
<protein>
    <submittedName>
        <fullName evidence="2">Uncharacterized protein</fullName>
    </submittedName>
</protein>
<evidence type="ECO:0000313" key="2">
    <source>
        <dbReference type="EMBL" id="SEO21710.1"/>
    </source>
</evidence>
<keyword evidence="1" id="KW-0472">Membrane</keyword>
<evidence type="ECO:0000313" key="3">
    <source>
        <dbReference type="Proteomes" id="UP000198942"/>
    </source>
</evidence>
<reference evidence="3" key="1">
    <citation type="submission" date="2016-10" db="EMBL/GenBank/DDBJ databases">
        <authorList>
            <person name="Varghese N."/>
            <person name="Submissions S."/>
        </authorList>
    </citation>
    <scope>NUCLEOTIDE SEQUENCE [LARGE SCALE GENOMIC DNA]</scope>
    <source>
        <strain evidence="3">Gh-48</strain>
    </source>
</reference>
<evidence type="ECO:0000256" key="1">
    <source>
        <dbReference type="SAM" id="Phobius"/>
    </source>
</evidence>
<dbReference type="EMBL" id="FOCL01000006">
    <property type="protein sequence ID" value="SEO21710.1"/>
    <property type="molecule type" value="Genomic_DNA"/>
</dbReference>
<organism evidence="2 3">
    <name type="scientific">Mucilaginibacter gossypiicola</name>
    <dbReference type="NCBI Taxonomy" id="551995"/>
    <lineage>
        <taxon>Bacteria</taxon>
        <taxon>Pseudomonadati</taxon>
        <taxon>Bacteroidota</taxon>
        <taxon>Sphingobacteriia</taxon>
        <taxon>Sphingobacteriales</taxon>
        <taxon>Sphingobacteriaceae</taxon>
        <taxon>Mucilaginibacter</taxon>
    </lineage>
</organism>
<proteinExistence type="predicted"/>
<sequence>MNFYPYHNFSIISPLPPEVTEARLLGLITSKYIPPKTVKQSDFEGAVINGRFELATRIRGREIYASALKGYILSIESGSKVVVKIYPPTYNIIPALIFFGLEFLLLYIAFSGGDHSVPYWVPVIIALFGYFLLVVFVKYETGIYRRVLLKTLNGKLASKND</sequence>
<dbReference type="Proteomes" id="UP000198942">
    <property type="component" value="Unassembled WGS sequence"/>
</dbReference>
<dbReference type="STRING" id="551995.SAMN05192574_106121"/>
<dbReference type="AlphaFoldDB" id="A0A1H8MWS1"/>
<feature type="transmembrane region" description="Helical" evidence="1">
    <location>
        <begin position="90"/>
        <end position="110"/>
    </location>
</feature>
<dbReference type="RefSeq" id="WP_091212944.1">
    <property type="nucleotide sequence ID" value="NZ_FOCL01000006.1"/>
</dbReference>
<name>A0A1H8MWS1_9SPHI</name>
<gene>
    <name evidence="2" type="ORF">SAMN05192574_106121</name>
</gene>
<dbReference type="OrthoDB" id="797300at2"/>